<dbReference type="InterPro" id="IPR003607">
    <property type="entry name" value="HD/PDEase_dom"/>
</dbReference>
<dbReference type="Gene3D" id="1.10.3210.10">
    <property type="entry name" value="Hypothetical protein af1432"/>
    <property type="match status" value="1"/>
</dbReference>
<comment type="caution">
    <text evidence="1">The sequence shown here is derived from an EMBL/GenBank/DDBJ whole genome shotgun (WGS) entry which is preliminary data.</text>
</comment>
<name>A0A1S1WVT9_9NEIS</name>
<evidence type="ECO:0000313" key="4">
    <source>
        <dbReference type="Proteomes" id="UP000180280"/>
    </source>
</evidence>
<keyword evidence="4" id="KW-1185">Reference proteome</keyword>
<accession>A0A1S1WVT9</accession>
<dbReference type="PANTHER" id="PTHR43155:SF2">
    <property type="entry name" value="CYCLIC DI-GMP PHOSPHODIESTERASE PA4108"/>
    <property type="match status" value="1"/>
</dbReference>
<reference evidence="3 4" key="1">
    <citation type="submission" date="2016-09" db="EMBL/GenBank/DDBJ databases">
        <title>Chromobacterium muskegensis sp. nov., an insecticidal bacterium isolated from Sphagnum bogs.</title>
        <authorList>
            <person name="Sparks M.E."/>
            <person name="Blackburn M.B."/>
            <person name="Gundersen-Rindal D.E."/>
            <person name="Mitchell A."/>
            <person name="Farrar R."/>
            <person name="Kuhar D."/>
        </authorList>
    </citation>
    <scope>NUCLEOTIDE SEQUENCE [LARGE SCALE GENOMIC DNA]</scope>
    <source>
        <strain evidence="2 4">14B-1</strain>
        <strain evidence="1 3">37-2</strain>
    </source>
</reference>
<dbReference type="EMBL" id="MKCS01000002">
    <property type="protein sequence ID" value="OHX11266.1"/>
    <property type="molecule type" value="Genomic_DNA"/>
</dbReference>
<evidence type="ECO:0000313" key="1">
    <source>
        <dbReference type="EMBL" id="OHX11266.1"/>
    </source>
</evidence>
<dbReference type="PANTHER" id="PTHR43155">
    <property type="entry name" value="CYCLIC DI-GMP PHOSPHODIESTERASE PA4108-RELATED"/>
    <property type="match status" value="1"/>
</dbReference>
<dbReference type="EMBL" id="MKCT01000074">
    <property type="protein sequence ID" value="OHX16728.1"/>
    <property type="molecule type" value="Genomic_DNA"/>
</dbReference>
<evidence type="ECO:0000313" key="3">
    <source>
        <dbReference type="Proteomes" id="UP000180088"/>
    </source>
</evidence>
<dbReference type="Pfam" id="PF13487">
    <property type="entry name" value="HD_5"/>
    <property type="match status" value="1"/>
</dbReference>
<dbReference type="Proteomes" id="UP000180280">
    <property type="component" value="Unassembled WGS sequence"/>
</dbReference>
<proteinExistence type="predicted"/>
<dbReference type="Proteomes" id="UP000180088">
    <property type="component" value="Unassembled WGS sequence"/>
</dbReference>
<organism evidence="1 3">
    <name type="scientific">Chromobacterium sphagni</name>
    <dbReference type="NCBI Taxonomy" id="1903179"/>
    <lineage>
        <taxon>Bacteria</taxon>
        <taxon>Pseudomonadati</taxon>
        <taxon>Pseudomonadota</taxon>
        <taxon>Betaproteobacteria</taxon>
        <taxon>Neisseriales</taxon>
        <taxon>Chromobacteriaceae</taxon>
        <taxon>Chromobacterium</taxon>
    </lineage>
</organism>
<dbReference type="STRING" id="1903179.BI347_16340"/>
<dbReference type="AlphaFoldDB" id="A0A1S1WVT9"/>
<sequence>MTDSSPKVKLPRNFLRAGQQTPVDVYAKNGVLLLKRGYYVLTEEQRDRLARLGHGESDEVEARLERERLERVAMREKEAEQLRNSANPLQEMAFLLRRAEGVLQHGLAVRDLAGSLLDMAEGLLNISRRHPDGVLASVFLLPYQDIGSAQSVHVAAILVVLGRRLGLSDAELRPMLCAALSMNLAITGLLNQLARQMEPMSAEQQELMFAHPALGSAMLREAGVVDECWHLLVQQHHEQLDGDGYPQGLAGQEIEPDAILLQMVDLVCGCVHQPQPQLPALVLGSLFRGELGVFPPQHVSLLVKELGIYPPGSFVLLASNEVAIVTHRGDKANTPRVAALRKLDGPPYADPLLRDSRQPAYQVLEPVAAASAATKPAYLYKLWYKP</sequence>
<dbReference type="SUPFAM" id="SSF109604">
    <property type="entry name" value="HD-domain/PDEase-like"/>
    <property type="match status" value="1"/>
</dbReference>
<evidence type="ECO:0000313" key="2">
    <source>
        <dbReference type="EMBL" id="OHX16728.1"/>
    </source>
</evidence>
<dbReference type="CDD" id="cd00077">
    <property type="entry name" value="HDc"/>
    <property type="match status" value="1"/>
</dbReference>
<protein>
    <submittedName>
        <fullName evidence="1">Phosphohydrolase</fullName>
    </submittedName>
</protein>
<dbReference type="OrthoDB" id="9774747at2"/>
<gene>
    <name evidence="2" type="ORF">BI344_21140</name>
    <name evidence="1" type="ORF">BI347_16340</name>
</gene>